<organism evidence="2 3">
    <name type="scientific">Pigmentiphaga soli</name>
    <dbReference type="NCBI Taxonomy" id="1007095"/>
    <lineage>
        <taxon>Bacteria</taxon>
        <taxon>Pseudomonadati</taxon>
        <taxon>Pseudomonadota</taxon>
        <taxon>Betaproteobacteria</taxon>
        <taxon>Burkholderiales</taxon>
        <taxon>Alcaligenaceae</taxon>
        <taxon>Pigmentiphaga</taxon>
    </lineage>
</organism>
<reference evidence="3" key="1">
    <citation type="journal article" date="2019" name="Int. J. Syst. Evol. Microbiol.">
        <title>The Global Catalogue of Microorganisms (GCM) 10K type strain sequencing project: providing services to taxonomists for standard genome sequencing and annotation.</title>
        <authorList>
            <consortium name="The Broad Institute Genomics Platform"/>
            <consortium name="The Broad Institute Genome Sequencing Center for Infectious Disease"/>
            <person name="Wu L."/>
            <person name="Ma J."/>
        </authorList>
    </citation>
    <scope>NUCLEOTIDE SEQUENCE [LARGE SCALE GENOMIC DNA]</scope>
    <source>
        <strain evidence="3">JCM 17666</strain>
    </source>
</reference>
<keyword evidence="1" id="KW-0812">Transmembrane</keyword>
<feature type="transmembrane region" description="Helical" evidence="1">
    <location>
        <begin position="42"/>
        <end position="62"/>
    </location>
</feature>
<gene>
    <name evidence="2" type="ORF">GCM10023144_00430</name>
</gene>
<dbReference type="RefSeq" id="WP_345245106.1">
    <property type="nucleotide sequence ID" value="NZ_BAABFO010000001.1"/>
</dbReference>
<feature type="transmembrane region" description="Helical" evidence="1">
    <location>
        <begin position="74"/>
        <end position="102"/>
    </location>
</feature>
<keyword evidence="3" id="KW-1185">Reference proteome</keyword>
<evidence type="ECO:0000256" key="1">
    <source>
        <dbReference type="SAM" id="Phobius"/>
    </source>
</evidence>
<proteinExistence type="predicted"/>
<feature type="transmembrane region" description="Helical" evidence="1">
    <location>
        <begin position="6"/>
        <end position="30"/>
    </location>
</feature>
<sequence length="108" mass="11453">MTPGDGYVWLAIAALTACTVVARSGFLLLGDYMPLPDIVRRALRYAPAAALAAIVVPELFPWGAAPPFDFKPLAAVVAVAVMAYTRSTAAMIVAGMAALWLLRWIFGT</sequence>
<evidence type="ECO:0000313" key="2">
    <source>
        <dbReference type="EMBL" id="GAA4321299.1"/>
    </source>
</evidence>
<dbReference type="InterPro" id="IPR008407">
    <property type="entry name" value="Brnchd-chn_aa_trnsp_AzlD"/>
</dbReference>
<comment type="caution">
    <text evidence="2">The sequence shown here is derived from an EMBL/GenBank/DDBJ whole genome shotgun (WGS) entry which is preliminary data.</text>
</comment>
<dbReference type="Proteomes" id="UP001501671">
    <property type="component" value="Unassembled WGS sequence"/>
</dbReference>
<dbReference type="EMBL" id="BAABFO010000001">
    <property type="protein sequence ID" value="GAA4321299.1"/>
    <property type="molecule type" value="Genomic_DNA"/>
</dbReference>
<keyword evidence="1" id="KW-1133">Transmembrane helix</keyword>
<keyword evidence="1" id="KW-0472">Membrane</keyword>
<evidence type="ECO:0000313" key="3">
    <source>
        <dbReference type="Proteomes" id="UP001501671"/>
    </source>
</evidence>
<accession>A0ABP8GC85</accession>
<name>A0ABP8GC85_9BURK</name>
<dbReference type="Pfam" id="PF05437">
    <property type="entry name" value="AzlD"/>
    <property type="match status" value="1"/>
</dbReference>
<evidence type="ECO:0008006" key="4">
    <source>
        <dbReference type="Google" id="ProtNLM"/>
    </source>
</evidence>
<protein>
    <recommendedName>
        <fullName evidence="4">AzlD domain-containing protein</fullName>
    </recommendedName>
</protein>